<dbReference type="EMBL" id="SRYV01000009">
    <property type="protein sequence ID" value="TGY15280.1"/>
    <property type="molecule type" value="Genomic_DNA"/>
</dbReference>
<comment type="caution">
    <text evidence="2">The sequence shown here is derived from an EMBL/GenBank/DDBJ whole genome shotgun (WGS) entry which is preliminary data.</text>
</comment>
<name>A0A4V3RE64_9LACO</name>
<accession>A0A4V3RE64</accession>
<feature type="signal peptide" evidence="1">
    <location>
        <begin position="1"/>
        <end position="24"/>
    </location>
</feature>
<evidence type="ECO:0000313" key="2">
    <source>
        <dbReference type="EMBL" id="TGY15280.1"/>
    </source>
</evidence>
<sequence length="358" mass="40757">MKLKNIIAISATSVALSGAALVSAQIQNQNLMQATTVEAAKLTQGQVNTRKADAQVMKAVKAKANHKSKRTINKYVKNATRAVNRIKNKKSEPVSVAQTKTALVKILNTVNHPDSKHLNASKTAINKISSKSTRNSMNTRYLPKLNKFVNVSKTNVNTAKQTNTQNKTYNNNPLDRPITDKYDKLQIESSNLSYSNRKKSDKINNDIGSHVGPYLYDIVNGKYSWDDIPGNNNIEKIYKLANHMGLKLSYVNYYPSEKQLDQLAKKSFTTKKQKIWSKVYKKYAPYTWASNIISIKANTAKEEWQSDELLAGLDNRKKAWNEYRKLTLNKYQREQVTKEKAFHQERDKELKKQNELGL</sequence>
<dbReference type="AlphaFoldDB" id="A0A4V3RE64"/>
<organism evidence="2 3">
    <name type="scientific">Lactobacillus intestinalis</name>
    <dbReference type="NCBI Taxonomy" id="151781"/>
    <lineage>
        <taxon>Bacteria</taxon>
        <taxon>Bacillati</taxon>
        <taxon>Bacillota</taxon>
        <taxon>Bacilli</taxon>
        <taxon>Lactobacillales</taxon>
        <taxon>Lactobacillaceae</taxon>
        <taxon>Lactobacillus</taxon>
    </lineage>
</organism>
<feature type="chain" id="PRO_5038817805" description="SEC10/PgrA surface exclusion domain-containing protein" evidence="1">
    <location>
        <begin position="25"/>
        <end position="358"/>
    </location>
</feature>
<proteinExistence type="predicted"/>
<dbReference type="Proteomes" id="UP000309117">
    <property type="component" value="Unassembled WGS sequence"/>
</dbReference>
<keyword evidence="1" id="KW-0732">Signal</keyword>
<gene>
    <name evidence="2" type="ORF">E5351_05575</name>
</gene>
<dbReference type="RefSeq" id="WP_135960524.1">
    <property type="nucleotide sequence ID" value="NZ_CAJSYX010000001.1"/>
</dbReference>
<reference evidence="2 3" key="1">
    <citation type="submission" date="2019-04" db="EMBL/GenBank/DDBJ databases">
        <title>Microbes associate with the intestines of laboratory mice.</title>
        <authorList>
            <person name="Navarre W."/>
            <person name="Wong E."/>
            <person name="Huang K."/>
            <person name="Tropini C."/>
            <person name="Ng K."/>
            <person name="Yu B."/>
        </authorList>
    </citation>
    <scope>NUCLEOTIDE SEQUENCE [LARGE SCALE GENOMIC DNA]</scope>
    <source>
        <strain evidence="2 3">NM61_E11</strain>
    </source>
</reference>
<evidence type="ECO:0000256" key="1">
    <source>
        <dbReference type="SAM" id="SignalP"/>
    </source>
</evidence>
<evidence type="ECO:0000313" key="3">
    <source>
        <dbReference type="Proteomes" id="UP000309117"/>
    </source>
</evidence>
<protein>
    <recommendedName>
        <fullName evidence="4">SEC10/PgrA surface exclusion domain-containing protein</fullName>
    </recommendedName>
</protein>
<evidence type="ECO:0008006" key="4">
    <source>
        <dbReference type="Google" id="ProtNLM"/>
    </source>
</evidence>